<dbReference type="AlphaFoldDB" id="A0A2H5X9A7"/>
<dbReference type="Proteomes" id="UP000236173">
    <property type="component" value="Unassembled WGS sequence"/>
</dbReference>
<keyword evidence="1" id="KW-0472">Membrane</keyword>
<proteinExistence type="predicted"/>
<reference evidence="3" key="1">
    <citation type="submission" date="2017-09" db="EMBL/GenBank/DDBJ databases">
        <title>Metaegenomics of thermophilic ammonia-oxidizing enrichment culture.</title>
        <authorList>
            <person name="Kato S."/>
            <person name="Suzuki K."/>
        </authorList>
    </citation>
    <scope>NUCLEOTIDE SEQUENCE [LARGE SCALE GENOMIC DNA]</scope>
</reference>
<sequence length="173" mass="18996">MHRDGKALVMGLAGFVVVAVIVGLLVAIRNSPSAVAQAFAAQLARRDESGLRALVTAKDQQRVPRLIAFANLFPDLQLQVNRIENRNGQTVAVLVASFSQVALGAMRFSVPAGKLELPFALRRERVLFWRVDLEQSEPLLRQTLQQAALAVLRQQPALLQQLLQHLPSVAPRP</sequence>
<protein>
    <submittedName>
        <fullName evidence="2">Uncharacterized protein</fullName>
    </submittedName>
</protein>
<dbReference type="EMBL" id="BEHT01000002">
    <property type="protein sequence ID" value="GBC97761.1"/>
    <property type="molecule type" value="Genomic_DNA"/>
</dbReference>
<comment type="caution">
    <text evidence="2">The sequence shown here is derived from an EMBL/GenBank/DDBJ whole genome shotgun (WGS) entry which is preliminary data.</text>
</comment>
<evidence type="ECO:0000313" key="2">
    <source>
        <dbReference type="EMBL" id="GBC97761.1"/>
    </source>
</evidence>
<organism evidence="2 3">
    <name type="scientific">Candidatus Fervidibacter japonicus</name>
    <dbReference type="NCBI Taxonomy" id="2035412"/>
    <lineage>
        <taxon>Bacteria</taxon>
        <taxon>Candidatus Fervidibacterota</taxon>
        <taxon>Candidatus Fervidibacter</taxon>
    </lineage>
</organism>
<evidence type="ECO:0000256" key="1">
    <source>
        <dbReference type="SAM" id="Phobius"/>
    </source>
</evidence>
<evidence type="ECO:0000313" key="3">
    <source>
        <dbReference type="Proteomes" id="UP000236173"/>
    </source>
</evidence>
<accession>A0A2H5X9A7</accession>
<gene>
    <name evidence="2" type="ORF">HRbin17_00252</name>
</gene>
<keyword evidence="1" id="KW-0812">Transmembrane</keyword>
<feature type="transmembrane region" description="Helical" evidence="1">
    <location>
        <begin position="7"/>
        <end position="28"/>
    </location>
</feature>
<keyword evidence="1" id="KW-1133">Transmembrane helix</keyword>
<name>A0A2H5X9A7_9BACT</name>